<comment type="caution">
    <text evidence="1">The sequence shown here is derived from an EMBL/GenBank/DDBJ whole genome shotgun (WGS) entry which is preliminary data.</text>
</comment>
<dbReference type="AlphaFoldDB" id="A0AAN8SX59"/>
<dbReference type="Proteomes" id="UP001371456">
    <property type="component" value="Unassembled WGS sequence"/>
</dbReference>
<name>A0AAN8SX59_SOLBU</name>
<evidence type="ECO:0000313" key="1">
    <source>
        <dbReference type="EMBL" id="KAK6773676.1"/>
    </source>
</evidence>
<organism evidence="1 2">
    <name type="scientific">Solanum bulbocastanum</name>
    <name type="common">Wild potato</name>
    <dbReference type="NCBI Taxonomy" id="147425"/>
    <lineage>
        <taxon>Eukaryota</taxon>
        <taxon>Viridiplantae</taxon>
        <taxon>Streptophyta</taxon>
        <taxon>Embryophyta</taxon>
        <taxon>Tracheophyta</taxon>
        <taxon>Spermatophyta</taxon>
        <taxon>Magnoliopsida</taxon>
        <taxon>eudicotyledons</taxon>
        <taxon>Gunneridae</taxon>
        <taxon>Pentapetalae</taxon>
        <taxon>asterids</taxon>
        <taxon>lamiids</taxon>
        <taxon>Solanales</taxon>
        <taxon>Solanaceae</taxon>
        <taxon>Solanoideae</taxon>
        <taxon>Solaneae</taxon>
        <taxon>Solanum</taxon>
    </lineage>
</organism>
<evidence type="ECO:0000313" key="2">
    <source>
        <dbReference type="Proteomes" id="UP001371456"/>
    </source>
</evidence>
<dbReference type="EMBL" id="JBANQN010000012">
    <property type="protein sequence ID" value="KAK6773676.1"/>
    <property type="molecule type" value="Genomic_DNA"/>
</dbReference>
<proteinExistence type="predicted"/>
<accession>A0AAN8SX59</accession>
<protein>
    <submittedName>
        <fullName evidence="1">Uncharacterized protein</fullName>
    </submittedName>
</protein>
<gene>
    <name evidence="1" type="ORF">RDI58_028914</name>
</gene>
<sequence>MVILSQNYKSELFSLAITWKLPDGEVFKWEEIYETTNNEEEAIVIKEAFIIVFL</sequence>
<keyword evidence="2" id="KW-1185">Reference proteome</keyword>
<reference evidence="1 2" key="1">
    <citation type="submission" date="2024-02" db="EMBL/GenBank/DDBJ databases">
        <title>de novo genome assembly of Solanum bulbocastanum strain 11H21.</title>
        <authorList>
            <person name="Hosaka A.J."/>
        </authorList>
    </citation>
    <scope>NUCLEOTIDE SEQUENCE [LARGE SCALE GENOMIC DNA]</scope>
    <source>
        <tissue evidence="1">Young leaves</tissue>
    </source>
</reference>